<dbReference type="Pfam" id="PF08148">
    <property type="entry name" value="DSHCT"/>
    <property type="match status" value="1"/>
</dbReference>
<gene>
    <name evidence="2" type="ORF">UFOPK3241_00436</name>
</gene>
<dbReference type="EMBL" id="CAFAZX010000015">
    <property type="protein sequence ID" value="CAB4841346.1"/>
    <property type="molecule type" value="Genomic_DNA"/>
</dbReference>
<dbReference type="InterPro" id="IPR012961">
    <property type="entry name" value="Ski2/MTR4_C"/>
</dbReference>
<feature type="domain" description="ATP-dependent RNA helicase Ski2/MTR4 C-terminal" evidence="1">
    <location>
        <begin position="163"/>
        <end position="331"/>
    </location>
</feature>
<name>A0A6J7B713_9ZZZZ</name>
<dbReference type="SMART" id="SM01142">
    <property type="entry name" value="DSHCT"/>
    <property type="match status" value="1"/>
</dbReference>
<evidence type="ECO:0000259" key="1">
    <source>
        <dbReference type="SMART" id="SM01142"/>
    </source>
</evidence>
<organism evidence="2">
    <name type="scientific">freshwater metagenome</name>
    <dbReference type="NCBI Taxonomy" id="449393"/>
    <lineage>
        <taxon>unclassified sequences</taxon>
        <taxon>metagenomes</taxon>
        <taxon>ecological metagenomes</taxon>
    </lineage>
</organism>
<dbReference type="AlphaFoldDB" id="A0A6J7B713"/>
<reference evidence="2" key="1">
    <citation type="submission" date="2020-05" db="EMBL/GenBank/DDBJ databases">
        <authorList>
            <person name="Chiriac C."/>
            <person name="Salcher M."/>
            <person name="Ghai R."/>
            <person name="Kavagutti S V."/>
        </authorList>
    </citation>
    <scope>NUCLEOTIDE SEQUENCE</scope>
</reference>
<proteinExistence type="predicted"/>
<accession>A0A6J7B713</accession>
<sequence length="333" mass="37518">MAINLIGRFGRERARGSLESSFAQFQADRAVVGLTKQIRKNALAILNFEAEAKCHLGNYVEYATLRREIKETEVLLSKRQAKKGFDPNQRAHLESDLVTLRKSMRAHACHGCTDRETHSRIAERADRLIRENEGLQKRVENRTHVIAKTFDRVCDVLTELNYIQGEKTLPQGQILAKIYTESDLLLAEAIRTDLLEHLSAPELLSVVSSMIFEARSQETLAPRIPSGNVQSALSEVVKLWSYLEDLESRHNVATQKEPDFGFCWISFRWANGHSLQSVLKGSDLSVGDFVRSTKQLIDLLNQIAVASESLRPKCKEAIKKIDRGVVAYFAGDV</sequence>
<protein>
    <submittedName>
        <fullName evidence="2">Unannotated protein</fullName>
    </submittedName>
</protein>
<dbReference type="Gene3D" id="1.10.3380.30">
    <property type="match status" value="1"/>
</dbReference>
<evidence type="ECO:0000313" key="2">
    <source>
        <dbReference type="EMBL" id="CAB4841346.1"/>
    </source>
</evidence>